<dbReference type="SUPFAM" id="SSF52833">
    <property type="entry name" value="Thioredoxin-like"/>
    <property type="match status" value="1"/>
</dbReference>
<dbReference type="FunFam" id="3.40.30.10:FF:000258">
    <property type="entry name" value="Glutathione S-transferase"/>
    <property type="match status" value="1"/>
</dbReference>
<organism evidence="8 10">
    <name type="scientific">Bursaphelenchus xylophilus</name>
    <name type="common">Pinewood nematode worm</name>
    <name type="synonym">Aphelenchoides xylophilus</name>
    <dbReference type="NCBI Taxonomy" id="6326"/>
    <lineage>
        <taxon>Eukaryota</taxon>
        <taxon>Metazoa</taxon>
        <taxon>Ecdysozoa</taxon>
        <taxon>Nematoda</taxon>
        <taxon>Chromadorea</taxon>
        <taxon>Rhabditida</taxon>
        <taxon>Tylenchina</taxon>
        <taxon>Tylenchomorpha</taxon>
        <taxon>Aphelenchoidea</taxon>
        <taxon>Aphelenchoididae</taxon>
        <taxon>Bursaphelenchus</taxon>
    </lineage>
</organism>
<dbReference type="PANTHER" id="PTHR11571">
    <property type="entry name" value="GLUTATHIONE S-TRANSFERASE"/>
    <property type="match status" value="1"/>
</dbReference>
<dbReference type="InterPro" id="IPR010987">
    <property type="entry name" value="Glutathione-S-Trfase_C-like"/>
</dbReference>
<dbReference type="EC" id="2.5.1.18" evidence="1"/>
<dbReference type="InterPro" id="IPR036282">
    <property type="entry name" value="Glutathione-S-Trfase_C_sf"/>
</dbReference>
<comment type="similarity">
    <text evidence="3">Belongs to the GST superfamily. Sigma family.</text>
</comment>
<dbReference type="Pfam" id="PF02798">
    <property type="entry name" value="GST_N"/>
    <property type="match status" value="1"/>
</dbReference>
<keyword evidence="9" id="KW-1185">Reference proteome</keyword>
<dbReference type="PROSITE" id="PS50404">
    <property type="entry name" value="GST_NTER"/>
    <property type="match status" value="1"/>
</dbReference>
<dbReference type="InterPro" id="IPR036249">
    <property type="entry name" value="Thioredoxin-like_sf"/>
</dbReference>
<dbReference type="OrthoDB" id="414243at2759"/>
<evidence type="ECO:0000256" key="2">
    <source>
        <dbReference type="ARBA" id="ARBA00022679"/>
    </source>
</evidence>
<dbReference type="EMBL" id="CAJFCV020000003">
    <property type="protein sequence ID" value="CAG9104739.1"/>
    <property type="molecule type" value="Genomic_DNA"/>
</dbReference>
<dbReference type="SMR" id="A0A1I7RQK5"/>
<evidence type="ECO:0000313" key="8">
    <source>
        <dbReference type="Proteomes" id="UP000095284"/>
    </source>
</evidence>
<dbReference type="Proteomes" id="UP000582659">
    <property type="component" value="Unassembled WGS sequence"/>
</dbReference>
<dbReference type="Gene3D" id="1.20.1050.130">
    <property type="match status" value="1"/>
</dbReference>
<dbReference type="GO" id="GO:0004364">
    <property type="term" value="F:glutathione transferase activity"/>
    <property type="evidence" value="ECO:0007669"/>
    <property type="project" value="UniProtKB-EC"/>
</dbReference>
<sequence length="207" mass="24036">MPNYELLYFEFRGRAEAARLVLNYAKVPFTDTRIPREEWPSLKGDKSRFPYGQLPVLLIDGKPLAQSHAILRYLAPECGVAGRSRLEAAEIDELYEVCRCFFDLIIPYLRVYLGFGAGDKEQLYKDVFLPALDKELPVIQELIGENGFFHPSGVTYTDFYFADSIEAFVRMHPADFEKFPKILEHIKRIHQLPELQEYLAKRPEHSF</sequence>
<dbReference type="EMBL" id="CAJFDI010000003">
    <property type="protein sequence ID" value="CAD5219449.1"/>
    <property type="molecule type" value="Genomic_DNA"/>
</dbReference>
<dbReference type="SFLD" id="SFLDG01205">
    <property type="entry name" value="AMPS.1"/>
    <property type="match status" value="1"/>
</dbReference>
<dbReference type="Proteomes" id="UP000659654">
    <property type="component" value="Unassembled WGS sequence"/>
</dbReference>
<evidence type="ECO:0000256" key="4">
    <source>
        <dbReference type="ARBA" id="ARBA00047960"/>
    </source>
</evidence>
<dbReference type="WBParaSite" id="BXY_0299900.1">
    <property type="protein sequence ID" value="BXY_0299900.1"/>
    <property type="gene ID" value="BXY_0299900"/>
</dbReference>
<dbReference type="SUPFAM" id="SSF47616">
    <property type="entry name" value="GST C-terminal domain-like"/>
    <property type="match status" value="1"/>
</dbReference>
<proteinExistence type="inferred from homology"/>
<evidence type="ECO:0000313" key="9">
    <source>
        <dbReference type="Proteomes" id="UP000659654"/>
    </source>
</evidence>
<reference evidence="10" key="1">
    <citation type="submission" date="2016-11" db="UniProtKB">
        <authorList>
            <consortium name="WormBaseParasite"/>
        </authorList>
    </citation>
    <scope>IDENTIFICATION</scope>
</reference>
<gene>
    <name evidence="7" type="ORF">BXYJ_LOCUS5684</name>
</gene>
<dbReference type="InterPro" id="IPR050213">
    <property type="entry name" value="GST_superfamily"/>
</dbReference>
<reference evidence="7" key="2">
    <citation type="submission" date="2020-09" db="EMBL/GenBank/DDBJ databases">
        <authorList>
            <person name="Kikuchi T."/>
        </authorList>
    </citation>
    <scope>NUCLEOTIDE SEQUENCE</scope>
    <source>
        <strain evidence="7">Ka4C1</strain>
    </source>
</reference>
<dbReference type="SFLD" id="SFLDS00019">
    <property type="entry name" value="Glutathione_Transferase_(cytos"/>
    <property type="match status" value="1"/>
</dbReference>
<dbReference type="InterPro" id="IPR004046">
    <property type="entry name" value="GST_C"/>
</dbReference>
<dbReference type="Pfam" id="PF14497">
    <property type="entry name" value="GST_C_3"/>
    <property type="match status" value="1"/>
</dbReference>
<accession>A0A1I7RQK5</accession>
<evidence type="ECO:0000259" key="5">
    <source>
        <dbReference type="PROSITE" id="PS50404"/>
    </source>
</evidence>
<evidence type="ECO:0000313" key="10">
    <source>
        <dbReference type="WBParaSite" id="BXY_0299900.1"/>
    </source>
</evidence>
<dbReference type="eggNOG" id="KOG1695">
    <property type="taxonomic scope" value="Eukaryota"/>
</dbReference>
<keyword evidence="2" id="KW-0808">Transferase</keyword>
<evidence type="ECO:0000256" key="3">
    <source>
        <dbReference type="ARBA" id="ARBA00038317"/>
    </source>
</evidence>
<dbReference type="CDD" id="cd03039">
    <property type="entry name" value="GST_N_Sigma_like"/>
    <property type="match status" value="1"/>
</dbReference>
<feature type="domain" description="GST C-terminal" evidence="6">
    <location>
        <begin position="84"/>
        <end position="207"/>
    </location>
</feature>
<evidence type="ECO:0000256" key="1">
    <source>
        <dbReference type="ARBA" id="ARBA00012452"/>
    </source>
</evidence>
<dbReference type="SFLD" id="SFLDG00363">
    <property type="entry name" value="AMPS_(cytGST):_Alpha-__Mu-__Pi"/>
    <property type="match status" value="1"/>
</dbReference>
<dbReference type="PANTHER" id="PTHR11571:SF224">
    <property type="entry name" value="HEMATOPOIETIC PROSTAGLANDIN D SYNTHASE"/>
    <property type="match status" value="1"/>
</dbReference>
<evidence type="ECO:0000313" key="7">
    <source>
        <dbReference type="EMBL" id="CAD5219449.1"/>
    </source>
</evidence>
<dbReference type="AlphaFoldDB" id="A0A1I7RQK5"/>
<feature type="domain" description="GST N-terminal" evidence="5">
    <location>
        <begin position="2"/>
        <end position="82"/>
    </location>
</feature>
<dbReference type="CDD" id="cd03192">
    <property type="entry name" value="GST_C_Sigma_like"/>
    <property type="match status" value="1"/>
</dbReference>
<dbReference type="PROSITE" id="PS50405">
    <property type="entry name" value="GST_CTER"/>
    <property type="match status" value="1"/>
</dbReference>
<dbReference type="Proteomes" id="UP000095284">
    <property type="component" value="Unplaced"/>
</dbReference>
<dbReference type="InterPro" id="IPR004045">
    <property type="entry name" value="Glutathione_S-Trfase_N"/>
</dbReference>
<protein>
    <recommendedName>
        <fullName evidence="1">glutathione transferase</fullName>
        <ecNumber evidence="1">2.5.1.18</ecNumber>
    </recommendedName>
</protein>
<comment type="catalytic activity">
    <reaction evidence="4">
        <text>RX + glutathione = an S-substituted glutathione + a halide anion + H(+)</text>
        <dbReference type="Rhea" id="RHEA:16437"/>
        <dbReference type="ChEBI" id="CHEBI:15378"/>
        <dbReference type="ChEBI" id="CHEBI:16042"/>
        <dbReference type="ChEBI" id="CHEBI:17792"/>
        <dbReference type="ChEBI" id="CHEBI:57925"/>
        <dbReference type="ChEBI" id="CHEBI:90779"/>
        <dbReference type="EC" id="2.5.1.18"/>
    </reaction>
</comment>
<dbReference type="InterPro" id="IPR040079">
    <property type="entry name" value="Glutathione_S-Trfase"/>
</dbReference>
<name>A0A1I7RQK5_BURXY</name>
<evidence type="ECO:0000259" key="6">
    <source>
        <dbReference type="PROSITE" id="PS50405"/>
    </source>
</evidence>
<dbReference type="GO" id="GO:0006749">
    <property type="term" value="P:glutathione metabolic process"/>
    <property type="evidence" value="ECO:0007669"/>
    <property type="project" value="TreeGrafter"/>
</dbReference>